<evidence type="ECO:0000313" key="4">
    <source>
        <dbReference type="Proteomes" id="UP000510821"/>
    </source>
</evidence>
<dbReference type="Proteomes" id="UP000510821">
    <property type="component" value="Chromosome"/>
</dbReference>
<dbReference type="GO" id="GO:0016887">
    <property type="term" value="F:ATP hydrolysis activity"/>
    <property type="evidence" value="ECO:0007669"/>
    <property type="project" value="InterPro"/>
</dbReference>
<dbReference type="Pfam" id="PF00437">
    <property type="entry name" value="T2SSE"/>
    <property type="match status" value="1"/>
</dbReference>
<evidence type="ECO:0000256" key="1">
    <source>
        <dbReference type="ARBA" id="ARBA00006611"/>
    </source>
</evidence>
<evidence type="ECO:0000259" key="2">
    <source>
        <dbReference type="Pfam" id="PF00437"/>
    </source>
</evidence>
<dbReference type="InterPro" id="IPR050921">
    <property type="entry name" value="T4SS_GSP_E_ATPase"/>
</dbReference>
<organism evidence="3 4">
    <name type="scientific">Fermentimicrarchaeum limneticum</name>
    <dbReference type="NCBI Taxonomy" id="2795018"/>
    <lineage>
        <taxon>Archaea</taxon>
        <taxon>Candidatus Micrarchaeota</taxon>
        <taxon>Candidatus Fermentimicrarchaeales</taxon>
        <taxon>Candidatus Fermentimicrarchaeaceae</taxon>
        <taxon>Candidatus Fermentimicrarchaeum</taxon>
    </lineage>
</organism>
<dbReference type="InterPro" id="IPR001482">
    <property type="entry name" value="T2SS/T4SS_dom"/>
</dbReference>
<dbReference type="KEGG" id="flt:Sv326_0586"/>
<dbReference type="Gene3D" id="3.40.50.300">
    <property type="entry name" value="P-loop containing nucleotide triphosphate hydrolases"/>
    <property type="match status" value="1"/>
</dbReference>
<dbReference type="AlphaFoldDB" id="A0A7D6BSY6"/>
<accession>A0A7D6BSY6</accession>
<proteinExistence type="inferred from homology"/>
<evidence type="ECO:0000313" key="3">
    <source>
        <dbReference type="EMBL" id="QLJ52761.1"/>
    </source>
</evidence>
<dbReference type="PANTHER" id="PTHR30486:SF15">
    <property type="entry name" value="TYPE II_IV SECRETION SYSTEM ATPASE"/>
    <property type="match status" value="1"/>
</dbReference>
<dbReference type="CDD" id="cd01130">
    <property type="entry name" value="VirB11-like_ATPase"/>
    <property type="match status" value="1"/>
</dbReference>
<name>A0A7D6BSY6_FERL1</name>
<dbReference type="Gene3D" id="3.30.450.380">
    <property type="match status" value="1"/>
</dbReference>
<protein>
    <submittedName>
        <fullName evidence="3">Type II/IV secretion system protein</fullName>
    </submittedName>
</protein>
<feature type="domain" description="Bacterial type II secretion system protein E" evidence="2">
    <location>
        <begin position="272"/>
        <end position="459"/>
    </location>
</feature>
<sequence>MLETKIELLMEQIERKKSVSLDELSAKLKWDSAGVERACKMLERKGIVELKYPISILEKPSVALKKPLEHVSRPARAAGELLESYRIVSDHVPSEIKIFKKKGEQKPSYYIAPPEIPPYTRLLLDSIRDEMGKLVTVNIDEIMHSAKSAEVKTRFYEVGKKRLQEVLPSLEGKDVEMLAGILLHETYGLGELELLLGDDNLEEVAVNNSQVPIAVYHKKYGWMESNLAMKNEDEIANYAMQIGRKAGRQISLLNPILDAHLGSGDRVYASLSPISTKGNTITIRRFARNPWTITDLMGEKLSTISSEMAAMLWQAIHYEMNIMVAGGTASGKTSMLNILCSFIPAYQRVVTIEDTRELSLPSFVWNWIPMLTRLPNPEGLGEVSMLDLMLASLRMRPDRIIVGEVRRRREAEVLFEAMHTGHAVCSTMHADTAAQVLRRLMEPPIEIPMVELESLHLLVIQYRDRRSNIRRTLEICEIVPGIGGERLSVNHIYQWRPRGDVFEKINEPMRIYEALNLHTGMTQKEIVEDLNKRKSVLEWMTKNNVNTIDKVGRVMQQYYNDPDGFMKENRIRVG</sequence>
<gene>
    <name evidence="3" type="ORF">Sv326_0586</name>
</gene>
<dbReference type="SUPFAM" id="SSF52540">
    <property type="entry name" value="P-loop containing nucleoside triphosphate hydrolases"/>
    <property type="match status" value="1"/>
</dbReference>
<dbReference type="EMBL" id="CP058998">
    <property type="protein sequence ID" value="QLJ52761.1"/>
    <property type="molecule type" value="Genomic_DNA"/>
</dbReference>
<dbReference type="PANTHER" id="PTHR30486">
    <property type="entry name" value="TWITCHING MOTILITY PROTEIN PILT"/>
    <property type="match status" value="1"/>
</dbReference>
<comment type="similarity">
    <text evidence="1">Belongs to the GSP E family.</text>
</comment>
<dbReference type="InterPro" id="IPR027417">
    <property type="entry name" value="P-loop_NTPase"/>
</dbReference>
<reference evidence="4" key="1">
    <citation type="submission" date="2020-07" db="EMBL/GenBank/DDBJ databases">
        <title>Metabolic diversity and evolutionary history of the archaeal phylum ###Micrarchaeota### uncovered from a freshwater lake metagenome.</title>
        <authorList>
            <person name="Kadnikov V.V."/>
            <person name="Savvichev A.S."/>
            <person name="Mardanov A.V."/>
            <person name="Beletsky A.V."/>
            <person name="Chupakov A.V."/>
            <person name="Kokryatskaya N.M."/>
            <person name="Pimenov N.V."/>
            <person name="Ravin N.V."/>
        </authorList>
    </citation>
    <scope>NUCLEOTIDE SEQUENCE [LARGE SCALE GENOMIC DNA]</scope>
</reference>